<sequence>MKQAGNRSDVLPDDAELDVELCEEVVVRVRRGVVVAALGAVRAGQRVQVGVVAARRGPGRAGHSQRDRQQLRHHAVVRHQRRQGRELLREALQHTPRAQYEVVRDACGREVPRHAHGQREAASLRRTAAHQERAHRLRTQHFQGYLE</sequence>
<gene>
    <name evidence="2" type="ORF">SFRICE_022398</name>
</gene>
<accession>A0A2H1WNF3</accession>
<evidence type="ECO:0000313" key="2">
    <source>
        <dbReference type="EMBL" id="SOQ53974.1"/>
    </source>
</evidence>
<evidence type="ECO:0000256" key="1">
    <source>
        <dbReference type="SAM" id="MobiDB-lite"/>
    </source>
</evidence>
<feature type="region of interest" description="Disordered" evidence="1">
    <location>
        <begin position="114"/>
        <end position="147"/>
    </location>
</feature>
<feature type="compositionally biased region" description="Basic and acidic residues" evidence="1">
    <location>
        <begin position="114"/>
        <end position="134"/>
    </location>
</feature>
<dbReference type="AlphaFoldDB" id="A0A2H1WNF3"/>
<name>A0A2H1WNF3_SPOFR</name>
<organism evidence="2">
    <name type="scientific">Spodoptera frugiperda</name>
    <name type="common">Fall armyworm</name>
    <dbReference type="NCBI Taxonomy" id="7108"/>
    <lineage>
        <taxon>Eukaryota</taxon>
        <taxon>Metazoa</taxon>
        <taxon>Ecdysozoa</taxon>
        <taxon>Arthropoda</taxon>
        <taxon>Hexapoda</taxon>
        <taxon>Insecta</taxon>
        <taxon>Pterygota</taxon>
        <taxon>Neoptera</taxon>
        <taxon>Endopterygota</taxon>
        <taxon>Lepidoptera</taxon>
        <taxon>Glossata</taxon>
        <taxon>Ditrysia</taxon>
        <taxon>Noctuoidea</taxon>
        <taxon>Noctuidae</taxon>
        <taxon>Amphipyrinae</taxon>
        <taxon>Spodoptera</taxon>
    </lineage>
</organism>
<proteinExistence type="predicted"/>
<protein>
    <submittedName>
        <fullName evidence="2">SFRICE_022398</fullName>
    </submittedName>
</protein>
<dbReference type="EMBL" id="ODYU01009494">
    <property type="protein sequence ID" value="SOQ53974.1"/>
    <property type="molecule type" value="Genomic_DNA"/>
</dbReference>
<reference evidence="2" key="1">
    <citation type="submission" date="2016-07" db="EMBL/GenBank/DDBJ databases">
        <authorList>
            <person name="Bretaudeau A."/>
        </authorList>
    </citation>
    <scope>NUCLEOTIDE SEQUENCE</scope>
    <source>
        <strain evidence="2">Rice</strain>
        <tissue evidence="2">Whole body</tissue>
    </source>
</reference>